<dbReference type="EMBL" id="KB446536">
    <property type="protein sequence ID" value="EME48002.1"/>
    <property type="molecule type" value="Genomic_DNA"/>
</dbReference>
<accession>N1PX53</accession>
<dbReference type="Proteomes" id="UP000016933">
    <property type="component" value="Unassembled WGS sequence"/>
</dbReference>
<protein>
    <submittedName>
        <fullName evidence="1">Uncharacterized protein</fullName>
    </submittedName>
</protein>
<evidence type="ECO:0000313" key="2">
    <source>
        <dbReference type="Proteomes" id="UP000016933"/>
    </source>
</evidence>
<name>N1PX53_DOTSN</name>
<evidence type="ECO:0000313" key="1">
    <source>
        <dbReference type="EMBL" id="EME48002.1"/>
    </source>
</evidence>
<reference evidence="1 2" key="2">
    <citation type="journal article" date="2012" name="PLoS Pathog.">
        <title>Diverse lifestyles and strategies of plant pathogenesis encoded in the genomes of eighteen Dothideomycetes fungi.</title>
        <authorList>
            <person name="Ohm R.A."/>
            <person name="Feau N."/>
            <person name="Henrissat B."/>
            <person name="Schoch C.L."/>
            <person name="Horwitz B.A."/>
            <person name="Barry K.W."/>
            <person name="Condon B.J."/>
            <person name="Copeland A.C."/>
            <person name="Dhillon B."/>
            <person name="Glaser F."/>
            <person name="Hesse C.N."/>
            <person name="Kosti I."/>
            <person name="LaButti K."/>
            <person name="Lindquist E.A."/>
            <person name="Lucas S."/>
            <person name="Salamov A.A."/>
            <person name="Bradshaw R.E."/>
            <person name="Ciuffetti L."/>
            <person name="Hamelin R.C."/>
            <person name="Kema G.H.J."/>
            <person name="Lawrence C."/>
            <person name="Scott J.A."/>
            <person name="Spatafora J.W."/>
            <person name="Turgeon B.G."/>
            <person name="de Wit P.J.G.M."/>
            <person name="Zhong S."/>
            <person name="Goodwin S.B."/>
            <person name="Grigoriev I.V."/>
        </authorList>
    </citation>
    <scope>NUCLEOTIDE SEQUENCE [LARGE SCALE GENOMIC DNA]</scope>
    <source>
        <strain evidence="2">NZE10 / CBS 128990</strain>
    </source>
</reference>
<gene>
    <name evidence="1" type="ORF">DOTSEDRAFT_32336</name>
</gene>
<organism evidence="1 2">
    <name type="scientific">Dothistroma septosporum (strain NZE10 / CBS 128990)</name>
    <name type="common">Red band needle blight fungus</name>
    <name type="synonym">Mycosphaerella pini</name>
    <dbReference type="NCBI Taxonomy" id="675120"/>
    <lineage>
        <taxon>Eukaryota</taxon>
        <taxon>Fungi</taxon>
        <taxon>Dikarya</taxon>
        <taxon>Ascomycota</taxon>
        <taxon>Pezizomycotina</taxon>
        <taxon>Dothideomycetes</taxon>
        <taxon>Dothideomycetidae</taxon>
        <taxon>Mycosphaerellales</taxon>
        <taxon>Mycosphaerellaceae</taxon>
        <taxon>Dothistroma</taxon>
    </lineage>
</organism>
<dbReference type="AlphaFoldDB" id="N1PX53"/>
<proteinExistence type="predicted"/>
<sequence>MSLVGGWLHQTGESARHIQRVVFCVGELQARNEEYDWMINANQSCMQHLRFVFDGTDAVSSMRLEVKWTPTNWSLGDNDEEECAIMSKFGDAATAREAFHEVPGGPDAICAGIGVNEGVWRDEDMGEDQKADMEVSQESLGQLMSALGLAFDPCHGH</sequence>
<keyword evidence="2" id="KW-1185">Reference proteome</keyword>
<reference evidence="2" key="1">
    <citation type="journal article" date="2012" name="PLoS Genet.">
        <title>The genomes of the fungal plant pathogens Cladosporium fulvum and Dothistroma septosporum reveal adaptation to different hosts and lifestyles but also signatures of common ancestry.</title>
        <authorList>
            <person name="de Wit P.J.G.M."/>
            <person name="van der Burgt A."/>
            <person name="Oekmen B."/>
            <person name="Stergiopoulos I."/>
            <person name="Abd-Elsalam K.A."/>
            <person name="Aerts A.L."/>
            <person name="Bahkali A.H."/>
            <person name="Beenen H.G."/>
            <person name="Chettri P."/>
            <person name="Cox M.P."/>
            <person name="Datema E."/>
            <person name="de Vries R.P."/>
            <person name="Dhillon B."/>
            <person name="Ganley A.R."/>
            <person name="Griffiths S.A."/>
            <person name="Guo Y."/>
            <person name="Hamelin R.C."/>
            <person name="Henrissat B."/>
            <person name="Kabir M.S."/>
            <person name="Jashni M.K."/>
            <person name="Kema G."/>
            <person name="Klaubauf S."/>
            <person name="Lapidus A."/>
            <person name="Levasseur A."/>
            <person name="Lindquist E."/>
            <person name="Mehrabi R."/>
            <person name="Ohm R.A."/>
            <person name="Owen T.J."/>
            <person name="Salamov A."/>
            <person name="Schwelm A."/>
            <person name="Schijlen E."/>
            <person name="Sun H."/>
            <person name="van den Burg H.A."/>
            <person name="van Ham R.C.H.J."/>
            <person name="Zhang S."/>
            <person name="Goodwin S.B."/>
            <person name="Grigoriev I.V."/>
            <person name="Collemare J."/>
            <person name="Bradshaw R.E."/>
        </authorList>
    </citation>
    <scope>NUCLEOTIDE SEQUENCE [LARGE SCALE GENOMIC DNA]</scope>
    <source>
        <strain evidence="2">NZE10 / CBS 128990</strain>
    </source>
</reference>
<dbReference type="HOGENOM" id="CLU_1677846_0_0_1"/>